<keyword evidence="2" id="KW-1185">Reference proteome</keyword>
<name>A0A344USL4_9ACTN</name>
<gene>
    <name evidence="1" type="ORF">JS278_01079</name>
</gene>
<protein>
    <recommendedName>
        <fullName evidence="3">Acyl-CoA carboxylase epsilon subunit</fullName>
    </recommendedName>
</protein>
<dbReference type="Pfam" id="PF13822">
    <property type="entry name" value="ACC_epsilon"/>
    <property type="match status" value="1"/>
</dbReference>
<evidence type="ECO:0000313" key="2">
    <source>
        <dbReference type="Proteomes" id="UP000251995"/>
    </source>
</evidence>
<dbReference type="KEGG" id="acij:JS278_01079"/>
<dbReference type="EMBL" id="CP025198">
    <property type="protein sequence ID" value="AXE38262.1"/>
    <property type="molecule type" value="Genomic_DNA"/>
</dbReference>
<dbReference type="AlphaFoldDB" id="A0A344USL4"/>
<dbReference type="InterPro" id="IPR032716">
    <property type="entry name" value="ACC_epsilon"/>
</dbReference>
<dbReference type="GO" id="GO:0003989">
    <property type="term" value="F:acetyl-CoA carboxylase activity"/>
    <property type="evidence" value="ECO:0007669"/>
    <property type="project" value="InterPro"/>
</dbReference>
<organism evidence="1 2">
    <name type="scientific">Acidipropionibacterium virtanenii</name>
    <dbReference type="NCBI Taxonomy" id="2057246"/>
    <lineage>
        <taxon>Bacteria</taxon>
        <taxon>Bacillati</taxon>
        <taxon>Actinomycetota</taxon>
        <taxon>Actinomycetes</taxon>
        <taxon>Propionibacteriales</taxon>
        <taxon>Propionibacteriaceae</taxon>
        <taxon>Acidipropionibacterium</taxon>
    </lineage>
</organism>
<dbReference type="Proteomes" id="UP000251995">
    <property type="component" value="Chromosome"/>
</dbReference>
<dbReference type="GO" id="GO:0004658">
    <property type="term" value="F:propionyl-CoA carboxylase activity"/>
    <property type="evidence" value="ECO:0007669"/>
    <property type="project" value="InterPro"/>
</dbReference>
<sequence>MTAITPTADGQQRPPIQIAGGRLTDEELGALVAVLAAVTGPGPDPYVPEDRPLAFGWKSYWRTIREPFLPGQAAWRGSLRRY</sequence>
<proteinExistence type="predicted"/>
<reference evidence="1 2" key="1">
    <citation type="submission" date="2017-12" db="EMBL/GenBank/DDBJ databases">
        <title>The whole genome sequence of the Acidipropionibacterium virtanenii sp. nov. type strain JS278.</title>
        <authorList>
            <person name="Laine P."/>
            <person name="Deptula P."/>
            <person name="Varmanen P."/>
            <person name="Auvinen P."/>
        </authorList>
    </citation>
    <scope>NUCLEOTIDE SEQUENCE [LARGE SCALE GENOMIC DNA]</scope>
    <source>
        <strain evidence="1 2">JS278</strain>
    </source>
</reference>
<evidence type="ECO:0000313" key="1">
    <source>
        <dbReference type="EMBL" id="AXE38262.1"/>
    </source>
</evidence>
<accession>A0A344USL4</accession>
<evidence type="ECO:0008006" key="3">
    <source>
        <dbReference type="Google" id="ProtNLM"/>
    </source>
</evidence>